<dbReference type="Pfam" id="PF04632">
    <property type="entry name" value="FUSC"/>
    <property type="match status" value="1"/>
</dbReference>
<feature type="transmembrane region" description="Helical" evidence="7">
    <location>
        <begin position="160"/>
        <end position="186"/>
    </location>
</feature>
<dbReference type="GO" id="GO:0022857">
    <property type="term" value="F:transmembrane transporter activity"/>
    <property type="evidence" value="ECO:0007669"/>
    <property type="project" value="InterPro"/>
</dbReference>
<feature type="transmembrane region" description="Helical" evidence="7">
    <location>
        <begin position="520"/>
        <end position="537"/>
    </location>
</feature>
<keyword evidence="2" id="KW-0813">Transport</keyword>
<evidence type="ECO:0000256" key="4">
    <source>
        <dbReference type="ARBA" id="ARBA00022692"/>
    </source>
</evidence>
<reference evidence="8 9" key="1">
    <citation type="submission" date="2019-11" db="EMBL/GenBank/DDBJ databases">
        <title>Type strains purchased from KCTC, JCM and DSMZ.</title>
        <authorList>
            <person name="Lu H."/>
        </authorList>
    </citation>
    <scope>NUCLEOTIDE SEQUENCE [LARGE SCALE GENOMIC DNA]</scope>
    <source>
        <strain evidence="8 9">KCTC 22382</strain>
    </source>
</reference>
<keyword evidence="6 7" id="KW-0472">Membrane</keyword>
<evidence type="ECO:0000256" key="7">
    <source>
        <dbReference type="SAM" id="Phobius"/>
    </source>
</evidence>
<accession>A0A6L6PPB7</accession>
<feature type="transmembrane region" description="Helical" evidence="7">
    <location>
        <begin position="467"/>
        <end position="483"/>
    </location>
</feature>
<evidence type="ECO:0000256" key="1">
    <source>
        <dbReference type="ARBA" id="ARBA00004651"/>
    </source>
</evidence>
<keyword evidence="5 7" id="KW-1133">Transmembrane helix</keyword>
<dbReference type="PANTHER" id="PTHR30509:SF9">
    <property type="entry name" value="MULTIDRUG RESISTANCE PROTEIN MDTO"/>
    <property type="match status" value="1"/>
</dbReference>
<feature type="transmembrane region" description="Helical" evidence="7">
    <location>
        <begin position="137"/>
        <end position="154"/>
    </location>
</feature>
<dbReference type="EMBL" id="WNKY01000035">
    <property type="protein sequence ID" value="MTV40497.1"/>
    <property type="molecule type" value="Genomic_DNA"/>
</dbReference>
<dbReference type="RefSeq" id="WP_155466431.1">
    <property type="nucleotide sequence ID" value="NZ_WNKY01000035.1"/>
</dbReference>
<evidence type="ECO:0000256" key="2">
    <source>
        <dbReference type="ARBA" id="ARBA00022448"/>
    </source>
</evidence>
<feature type="transmembrane region" description="Helical" evidence="7">
    <location>
        <begin position="89"/>
        <end position="106"/>
    </location>
</feature>
<name>A0A6L6PPB7_9BURK</name>
<feature type="transmembrane region" description="Helical" evidence="7">
    <location>
        <begin position="112"/>
        <end position="130"/>
    </location>
</feature>
<feature type="transmembrane region" description="Helical" evidence="7">
    <location>
        <begin position="495"/>
        <end position="514"/>
    </location>
</feature>
<keyword evidence="3" id="KW-1003">Cell membrane</keyword>
<evidence type="ECO:0000256" key="3">
    <source>
        <dbReference type="ARBA" id="ARBA00022475"/>
    </source>
</evidence>
<comment type="caution">
    <text evidence="8">The sequence shown here is derived from an EMBL/GenBank/DDBJ whole genome shotgun (WGS) entry which is preliminary data.</text>
</comment>
<keyword evidence="4 7" id="KW-0812">Transmembrane</keyword>
<feature type="transmembrane region" description="Helical" evidence="7">
    <location>
        <begin position="576"/>
        <end position="593"/>
    </location>
</feature>
<dbReference type="AlphaFoldDB" id="A0A6L6PPB7"/>
<feature type="transmembrane region" description="Helical" evidence="7">
    <location>
        <begin position="38"/>
        <end position="56"/>
    </location>
</feature>
<gene>
    <name evidence="8" type="ORF">GM676_23325</name>
</gene>
<dbReference type="PANTHER" id="PTHR30509">
    <property type="entry name" value="P-HYDROXYBENZOIC ACID EFFLUX PUMP SUBUNIT-RELATED"/>
    <property type="match status" value="1"/>
</dbReference>
<evidence type="ECO:0000313" key="8">
    <source>
        <dbReference type="EMBL" id="MTV40497.1"/>
    </source>
</evidence>
<protein>
    <submittedName>
        <fullName evidence="8">FUSC family protein</fullName>
    </submittedName>
</protein>
<comment type="subcellular location">
    <subcellularLocation>
        <location evidence="1">Cell membrane</location>
        <topology evidence="1">Multi-pass membrane protein</topology>
    </subcellularLocation>
</comment>
<evidence type="ECO:0000256" key="6">
    <source>
        <dbReference type="ARBA" id="ARBA00023136"/>
    </source>
</evidence>
<keyword evidence="9" id="KW-1185">Reference proteome</keyword>
<sequence length="759" mass="81302">MNASPAAQPSPEHSAARRVFKWFQFQTADWLRTEGERWIFVAKAMLASFSALWLAFRLGLDAPYTALATTIILAMPSSGMVLEKAFYRFLGTLVGCSAALALVALFPQMPTVLFIGLALWVALCTGGAAMHRNQQSYSFVLAGYTAVMIAVPAVDAPSNVFTLAVTRVTEVGLGIICSAVVHDVIFPRRHSRAVMRTVQARYAGFIGFCQQVLEHRITPEQAELNHLRFAADIAALESGRAAAFFEAGHSRSHTRQLHAFNAAFMTALTTFYTLHRLAHRLRAAGGVNGTGRVDEGVADAVGTGHVHASEADARHADHDNAGAGAGAGGAGHADGAGRVLSQVEPMYAHMAAALRDELTSARLAQMRHALANDIAAARAQLADGPALERAQQIDFDTAVELLERFAGNLADFAALYHGLTQQKRQQLSDPGAYSPKTPPAIIVASGFRAGATLLVTAAMWYWLAWPATINAILMATIFCALASSSPRPTVLVQQVLIGFLIAMPLAFITEFLMVSKADNFYPLLLAALPLFAFGAYLSSGARWGGVGVGLGMFSATLVVPTNLMRYDVESFISSELSLTLGVVVAYLMFKVVLPEHTMGHRGHVAAALWREAQSACGARLHRLKRRFDNRVRDLLSQLNAAAGPAPNAETRAVVRQGLTLLELGHAIIELRQLIAASHAGAARDSLEAVLRLLAAYVRAPSRQAGERALQAVLDAGTAVRAALPDAHPERRARLHTALTDLHSIYTSLLDQLSGDSHAA</sequence>
<dbReference type="GO" id="GO:0005886">
    <property type="term" value="C:plasma membrane"/>
    <property type="evidence" value="ECO:0007669"/>
    <property type="project" value="UniProtKB-SubCell"/>
</dbReference>
<organism evidence="8 9">
    <name type="scientific">Duganella radicis</name>
    <dbReference type="NCBI Taxonomy" id="551988"/>
    <lineage>
        <taxon>Bacteria</taxon>
        <taxon>Pseudomonadati</taxon>
        <taxon>Pseudomonadota</taxon>
        <taxon>Betaproteobacteria</taxon>
        <taxon>Burkholderiales</taxon>
        <taxon>Oxalobacteraceae</taxon>
        <taxon>Telluria group</taxon>
        <taxon>Duganella</taxon>
    </lineage>
</organism>
<dbReference type="Proteomes" id="UP000475582">
    <property type="component" value="Unassembled WGS sequence"/>
</dbReference>
<evidence type="ECO:0000313" key="9">
    <source>
        <dbReference type="Proteomes" id="UP000475582"/>
    </source>
</evidence>
<evidence type="ECO:0000256" key="5">
    <source>
        <dbReference type="ARBA" id="ARBA00022989"/>
    </source>
</evidence>
<dbReference type="InterPro" id="IPR006726">
    <property type="entry name" value="PHBA_efflux_AaeB/fusaric-R"/>
</dbReference>
<proteinExistence type="predicted"/>
<dbReference type="OrthoDB" id="6538131at2"/>